<protein>
    <submittedName>
        <fullName evidence="2">Uncharacterized protein</fullName>
    </submittedName>
</protein>
<feature type="chain" id="PRO_5020449236" evidence="1">
    <location>
        <begin position="30"/>
        <end position="122"/>
    </location>
</feature>
<dbReference type="RefSeq" id="WP_137097785.1">
    <property type="nucleotide sequence ID" value="NZ_CP039865.1"/>
</dbReference>
<evidence type="ECO:0000256" key="1">
    <source>
        <dbReference type="SAM" id="SignalP"/>
    </source>
</evidence>
<evidence type="ECO:0000313" key="2">
    <source>
        <dbReference type="EMBL" id="QCK84450.1"/>
    </source>
</evidence>
<dbReference type="EMBL" id="CP039865">
    <property type="protein sequence ID" value="QCK84450.1"/>
    <property type="molecule type" value="Genomic_DNA"/>
</dbReference>
<gene>
    <name evidence="2" type="ORF">E8L99_00895</name>
</gene>
<keyword evidence="1" id="KW-0732">Signal</keyword>
<feature type="signal peptide" evidence="1">
    <location>
        <begin position="1"/>
        <end position="29"/>
    </location>
</feature>
<dbReference type="Proteomes" id="UP000298588">
    <property type="component" value="Chromosome"/>
</dbReference>
<name>A0A4D7Q8F9_9HYPH</name>
<dbReference type="AlphaFoldDB" id="A0A4D7Q8F9"/>
<evidence type="ECO:0000313" key="3">
    <source>
        <dbReference type="Proteomes" id="UP000298588"/>
    </source>
</evidence>
<organism evidence="2 3">
    <name type="scientific">Phreatobacter aquaticus</name>
    <dbReference type="NCBI Taxonomy" id="2570229"/>
    <lineage>
        <taxon>Bacteria</taxon>
        <taxon>Pseudomonadati</taxon>
        <taxon>Pseudomonadota</taxon>
        <taxon>Alphaproteobacteria</taxon>
        <taxon>Hyphomicrobiales</taxon>
        <taxon>Phreatobacteraceae</taxon>
        <taxon>Phreatobacter</taxon>
    </lineage>
</organism>
<keyword evidence="3" id="KW-1185">Reference proteome</keyword>
<dbReference type="KEGG" id="paqt:E8L99_00895"/>
<sequence>MSNKSLPRRFIMATTLAAMAIGFAAKASAADAVTMFKVISPRDEIFVGVPAADLAAMGQGAPAEAIARKVAADGQLSLWQYSVQRGANGALVMAPVARIGVFAAGIVRIEPFTPVHPVVAPN</sequence>
<proteinExistence type="predicted"/>
<dbReference type="OrthoDB" id="7280790at2"/>
<accession>A0A4D7Q8F9</accession>
<reference evidence="2 3" key="1">
    <citation type="submission" date="2019-04" db="EMBL/GenBank/DDBJ databases">
        <title>Phreatobacter aquaticus sp. nov.</title>
        <authorList>
            <person name="Choi A."/>
            <person name="Baek K."/>
        </authorList>
    </citation>
    <scope>NUCLEOTIDE SEQUENCE [LARGE SCALE GENOMIC DNA]</scope>
    <source>
        <strain evidence="2 3">NMCR1094</strain>
    </source>
</reference>